<dbReference type="AlphaFoldDB" id="A0A4R6DCS7"/>
<feature type="compositionally biased region" description="Basic residues" evidence="1">
    <location>
        <begin position="140"/>
        <end position="152"/>
    </location>
</feature>
<dbReference type="OrthoDB" id="3837969at2"/>
<reference evidence="2 3" key="1">
    <citation type="submission" date="2019-03" db="EMBL/GenBank/DDBJ databases">
        <title>Genomic analyses of the natural microbiome of Caenorhabditis elegans.</title>
        <authorList>
            <person name="Samuel B."/>
        </authorList>
    </citation>
    <scope>NUCLEOTIDE SEQUENCE [LARGE SCALE GENOMIC DNA]</scope>
    <source>
        <strain evidence="2 3">JUb65</strain>
    </source>
</reference>
<feature type="compositionally biased region" description="Basic and acidic residues" evidence="1">
    <location>
        <begin position="124"/>
        <end position="135"/>
    </location>
</feature>
<comment type="caution">
    <text evidence="2">The sequence shown here is derived from an EMBL/GenBank/DDBJ whole genome shotgun (WGS) entry which is preliminary data.</text>
</comment>
<dbReference type="EMBL" id="SNVW01000014">
    <property type="protein sequence ID" value="TDN41944.1"/>
    <property type="molecule type" value="Genomic_DNA"/>
</dbReference>
<evidence type="ECO:0000313" key="2">
    <source>
        <dbReference type="EMBL" id="TDN41944.1"/>
    </source>
</evidence>
<dbReference type="RefSeq" id="WP_133520986.1">
    <property type="nucleotide sequence ID" value="NZ_SNVW01000014.1"/>
</dbReference>
<evidence type="ECO:0000256" key="1">
    <source>
        <dbReference type="SAM" id="MobiDB-lite"/>
    </source>
</evidence>
<organism evidence="2 3">
    <name type="scientific">Curtobacterium flaccumfaciens</name>
    <dbReference type="NCBI Taxonomy" id="2035"/>
    <lineage>
        <taxon>Bacteria</taxon>
        <taxon>Bacillati</taxon>
        <taxon>Actinomycetota</taxon>
        <taxon>Actinomycetes</taxon>
        <taxon>Micrococcales</taxon>
        <taxon>Microbacteriaceae</taxon>
        <taxon>Curtobacterium</taxon>
    </lineage>
</organism>
<sequence>MRYKSREWTDFRGYARNLIENGNSMLKAPKYGSLHDHLNRQSRGFASGKVFLTFLLVALNIKQICDFLKAKEIEDRRAADNRPPRKPPILRRRDREYFNEYTGTLPGGVPDLEVRQARAKARREKAAKVDAERAAATKTSRSKRAKAATKRA</sequence>
<feature type="region of interest" description="Disordered" evidence="1">
    <location>
        <begin position="119"/>
        <end position="152"/>
    </location>
</feature>
<name>A0A4R6DCS7_9MICO</name>
<dbReference type="Proteomes" id="UP000295764">
    <property type="component" value="Unassembled WGS sequence"/>
</dbReference>
<proteinExistence type="predicted"/>
<evidence type="ECO:0000313" key="3">
    <source>
        <dbReference type="Proteomes" id="UP000295764"/>
    </source>
</evidence>
<gene>
    <name evidence="2" type="ORF">EDF64_11423</name>
</gene>
<accession>A0A4R6DCS7</accession>
<protein>
    <submittedName>
        <fullName evidence="2">Uncharacterized protein</fullName>
    </submittedName>
</protein>